<evidence type="ECO:0000256" key="1">
    <source>
        <dbReference type="SAM" id="MobiDB-lite"/>
    </source>
</evidence>
<name>A0A941BC67_9ACTN</name>
<dbReference type="RefSeq" id="WP_210894692.1">
    <property type="nucleotide sequence ID" value="NZ_JAGPYQ010000004.1"/>
</dbReference>
<sequence length="46" mass="5018">MPIIADAFTAVTRPPLPKRPVPHEKTPDRPTPTSPRPHPRQIGATA</sequence>
<dbReference type="AlphaFoldDB" id="A0A941BC67"/>
<keyword evidence="3" id="KW-1185">Reference proteome</keyword>
<proteinExistence type="predicted"/>
<dbReference type="Proteomes" id="UP000677413">
    <property type="component" value="Unassembled WGS sequence"/>
</dbReference>
<evidence type="ECO:0000313" key="3">
    <source>
        <dbReference type="Proteomes" id="UP000677413"/>
    </source>
</evidence>
<geneLocation type="plasmid" evidence="2">
    <name>p1</name>
</geneLocation>
<evidence type="ECO:0000313" key="2">
    <source>
        <dbReference type="EMBL" id="MBQ0855716.1"/>
    </source>
</evidence>
<accession>A0A941BC67</accession>
<reference evidence="2 3" key="1">
    <citation type="submission" date="2021-04" db="EMBL/GenBank/DDBJ databases">
        <authorList>
            <person name="Tang X."/>
            <person name="Zhou X."/>
            <person name="Chen X."/>
            <person name="Cernava T."/>
            <person name="Zhang C."/>
        </authorList>
    </citation>
    <scope>NUCLEOTIDE SEQUENCE [LARGE SCALE GENOMIC DNA]</scope>
    <source>
        <strain evidence="2 3">BH-SS-21</strain>
        <plasmid evidence="2">p1</plasmid>
    </source>
</reference>
<dbReference type="EMBL" id="JAGPYQ010000004">
    <property type="protein sequence ID" value="MBQ0855716.1"/>
    <property type="molecule type" value="Genomic_DNA"/>
</dbReference>
<protein>
    <submittedName>
        <fullName evidence="2">Uncharacterized protein</fullName>
    </submittedName>
</protein>
<organism evidence="2 3">
    <name type="scientific">Streptomyces liliiviolaceus</name>
    <dbReference type="NCBI Taxonomy" id="2823109"/>
    <lineage>
        <taxon>Bacteria</taxon>
        <taxon>Bacillati</taxon>
        <taxon>Actinomycetota</taxon>
        <taxon>Actinomycetes</taxon>
        <taxon>Kitasatosporales</taxon>
        <taxon>Streptomycetaceae</taxon>
        <taxon>Streptomyces</taxon>
    </lineage>
</organism>
<comment type="caution">
    <text evidence="2">The sequence shown here is derived from an EMBL/GenBank/DDBJ whole genome shotgun (WGS) entry which is preliminary data.</text>
</comment>
<keyword evidence="2" id="KW-0614">Plasmid</keyword>
<feature type="region of interest" description="Disordered" evidence="1">
    <location>
        <begin position="1"/>
        <end position="46"/>
    </location>
</feature>
<gene>
    <name evidence="2" type="ORF">J8N05_47030</name>
</gene>